<gene>
    <name evidence="2" type="primary">CIC1</name>
    <name evidence="2" type="ORF">GGI15_002931</name>
</gene>
<accession>A0A9W8HCA2</accession>
<evidence type="ECO:0000313" key="3">
    <source>
        <dbReference type="Proteomes" id="UP001140172"/>
    </source>
</evidence>
<evidence type="ECO:0000313" key="2">
    <source>
        <dbReference type="EMBL" id="KAJ2782398.1"/>
    </source>
</evidence>
<dbReference type="Gene3D" id="3.40.50.790">
    <property type="match status" value="1"/>
</dbReference>
<comment type="caution">
    <text evidence="2">The sequence shown here is derived from an EMBL/GenBank/DDBJ whole genome shotgun (WGS) entry which is preliminary data.</text>
</comment>
<organism evidence="2 3">
    <name type="scientific">Coemansia interrupta</name>
    <dbReference type="NCBI Taxonomy" id="1126814"/>
    <lineage>
        <taxon>Eukaryota</taxon>
        <taxon>Fungi</taxon>
        <taxon>Fungi incertae sedis</taxon>
        <taxon>Zoopagomycota</taxon>
        <taxon>Kickxellomycotina</taxon>
        <taxon>Kickxellomycetes</taxon>
        <taxon>Kickxellales</taxon>
        <taxon>Kickxellaceae</taxon>
        <taxon>Coemansia</taxon>
    </lineage>
</organism>
<dbReference type="GO" id="GO:0000502">
    <property type="term" value="C:proteasome complex"/>
    <property type="evidence" value="ECO:0007669"/>
    <property type="project" value="UniProtKB-KW"/>
</dbReference>
<dbReference type="EMBL" id="JANBUM010000177">
    <property type="protein sequence ID" value="KAJ2782398.1"/>
    <property type="molecule type" value="Genomic_DNA"/>
</dbReference>
<proteinExistence type="predicted"/>
<dbReference type="InterPro" id="IPR028364">
    <property type="entry name" value="Ribosomal_uL1/biogenesis"/>
</dbReference>
<keyword evidence="2" id="KW-0647">Proteasome</keyword>
<keyword evidence="3" id="KW-1185">Reference proteome</keyword>
<dbReference type="OrthoDB" id="10251727at2759"/>
<dbReference type="Proteomes" id="UP001140172">
    <property type="component" value="Unassembled WGS sequence"/>
</dbReference>
<name>A0A9W8HCA2_9FUNG</name>
<dbReference type="AlphaFoldDB" id="A0A9W8HCA2"/>
<reference evidence="2" key="1">
    <citation type="submission" date="2022-07" db="EMBL/GenBank/DDBJ databases">
        <title>Phylogenomic reconstructions and comparative analyses of Kickxellomycotina fungi.</title>
        <authorList>
            <person name="Reynolds N.K."/>
            <person name="Stajich J.E."/>
            <person name="Barry K."/>
            <person name="Grigoriev I.V."/>
            <person name="Crous P."/>
            <person name="Smith M.E."/>
        </authorList>
    </citation>
    <scope>NUCLEOTIDE SEQUENCE</scope>
    <source>
        <strain evidence="2">BCRC 34489</strain>
    </source>
</reference>
<sequence>MSLDDKLVHRASKALLRYVEKNRFKKSKSLLTDDPEQLHLIISTKDVATKERHKPYRIPLRHPMYYEDSNVCLIIKAGHEDTVEKIKELGIPQIKEILTAQQLKNSCRTYEARRELLASYDLFLADDRLLNSLPKLLGTKFFKAKKLPAPVNLLAKDLNLELRRALSSTFFRPSKGTCTAIRIGSTRLTVPELEETIEDVVKIAIKFIPRGWKNIQSISIKAGNTFALPVYKSLPEPPTAITIPGASDSMEVDAAQEEKPKPKKNNRKGLISRELPKSKSVTA</sequence>
<dbReference type="InterPro" id="IPR016095">
    <property type="entry name" value="Ribosomal_uL1_3-a/b-sand"/>
</dbReference>
<dbReference type="SUPFAM" id="SSF56808">
    <property type="entry name" value="Ribosomal protein L1"/>
    <property type="match status" value="1"/>
</dbReference>
<evidence type="ECO:0000256" key="1">
    <source>
        <dbReference type="SAM" id="MobiDB-lite"/>
    </source>
</evidence>
<protein>
    <submittedName>
        <fullName evidence="2">Proteasome-interacting protein cic1</fullName>
    </submittedName>
</protein>
<dbReference type="Pfam" id="PF00687">
    <property type="entry name" value="Ribosomal_L1"/>
    <property type="match status" value="1"/>
</dbReference>
<feature type="region of interest" description="Disordered" evidence="1">
    <location>
        <begin position="242"/>
        <end position="283"/>
    </location>
</feature>
<dbReference type="InterPro" id="IPR023674">
    <property type="entry name" value="Ribosomal_uL1-like"/>
</dbReference>